<dbReference type="Proteomes" id="UP000466307">
    <property type="component" value="Unassembled WGS sequence"/>
</dbReference>
<dbReference type="EMBL" id="JAADZU010000079">
    <property type="protein sequence ID" value="NDK91681.1"/>
    <property type="molecule type" value="Genomic_DNA"/>
</dbReference>
<dbReference type="Pfam" id="PF13193">
    <property type="entry name" value="AMP-binding_C"/>
    <property type="match status" value="1"/>
</dbReference>
<evidence type="ECO:0000259" key="2">
    <source>
        <dbReference type="Pfam" id="PF00501"/>
    </source>
</evidence>
<dbReference type="GO" id="GO:0008756">
    <property type="term" value="F:o-succinylbenzoate-CoA ligase activity"/>
    <property type="evidence" value="ECO:0007669"/>
    <property type="project" value="UniProtKB-EC"/>
</dbReference>
<organism evidence="4 5">
    <name type="scientific">Gordonia desulfuricans</name>
    <dbReference type="NCBI Taxonomy" id="89051"/>
    <lineage>
        <taxon>Bacteria</taxon>
        <taxon>Bacillati</taxon>
        <taxon>Actinomycetota</taxon>
        <taxon>Actinomycetes</taxon>
        <taxon>Mycobacteriales</taxon>
        <taxon>Gordoniaceae</taxon>
        <taxon>Gordonia</taxon>
    </lineage>
</organism>
<dbReference type="AlphaFoldDB" id="A0A7K3LUS7"/>
<dbReference type="NCBIfam" id="NF005877">
    <property type="entry name" value="PRK07824.1"/>
    <property type="match status" value="1"/>
</dbReference>
<comment type="caution">
    <text evidence="4">The sequence shown here is derived from an EMBL/GenBank/DDBJ whole genome shotgun (WGS) entry which is preliminary data.</text>
</comment>
<proteinExistence type="predicted"/>
<feature type="compositionally biased region" description="Basic and acidic residues" evidence="1">
    <location>
        <begin position="49"/>
        <end position="72"/>
    </location>
</feature>
<dbReference type="PROSITE" id="PS00455">
    <property type="entry name" value="AMP_BINDING"/>
    <property type="match status" value="1"/>
</dbReference>
<dbReference type="PANTHER" id="PTHR43201">
    <property type="entry name" value="ACYL-COA SYNTHETASE"/>
    <property type="match status" value="1"/>
</dbReference>
<dbReference type="Gene3D" id="3.40.50.12780">
    <property type="entry name" value="N-terminal domain of ligase-like"/>
    <property type="match status" value="1"/>
</dbReference>
<name>A0A7K3LUS7_9ACTN</name>
<dbReference type="PANTHER" id="PTHR43201:SF32">
    <property type="entry name" value="2-SUCCINYLBENZOATE--COA LIGASE, CHLOROPLASTIC_PEROXISOMAL"/>
    <property type="match status" value="1"/>
</dbReference>
<dbReference type="GO" id="GO:0006631">
    <property type="term" value="P:fatty acid metabolic process"/>
    <property type="evidence" value="ECO:0007669"/>
    <property type="project" value="TreeGrafter"/>
</dbReference>
<protein>
    <submittedName>
        <fullName evidence="4">O-succinylbenzoate--CoA ligase</fullName>
        <ecNumber evidence="4">6.2.1.26</ecNumber>
    </submittedName>
</protein>
<feature type="domain" description="AMP-binding enzyme C-terminal" evidence="3">
    <location>
        <begin position="411"/>
        <end position="485"/>
    </location>
</feature>
<dbReference type="EC" id="6.2.1.26" evidence="4"/>
<evidence type="ECO:0000259" key="3">
    <source>
        <dbReference type="Pfam" id="PF13193"/>
    </source>
</evidence>
<evidence type="ECO:0000313" key="4">
    <source>
        <dbReference type="EMBL" id="NDK91681.1"/>
    </source>
</evidence>
<dbReference type="InterPro" id="IPR025110">
    <property type="entry name" value="AMP-bd_C"/>
</dbReference>
<dbReference type="GO" id="GO:0031956">
    <property type="term" value="F:medium-chain fatty acid-CoA ligase activity"/>
    <property type="evidence" value="ECO:0007669"/>
    <property type="project" value="TreeGrafter"/>
</dbReference>
<feature type="region of interest" description="Disordered" evidence="1">
    <location>
        <begin position="1"/>
        <end position="82"/>
    </location>
</feature>
<keyword evidence="5" id="KW-1185">Reference proteome</keyword>
<evidence type="ECO:0000256" key="1">
    <source>
        <dbReference type="SAM" id="MobiDB-lite"/>
    </source>
</evidence>
<evidence type="ECO:0000313" key="5">
    <source>
        <dbReference type="Proteomes" id="UP000466307"/>
    </source>
</evidence>
<dbReference type="InterPro" id="IPR020845">
    <property type="entry name" value="AMP-binding_CS"/>
</dbReference>
<dbReference type="InterPro" id="IPR000873">
    <property type="entry name" value="AMP-dep_synth/lig_dom"/>
</dbReference>
<sequence length="507" mass="52683">MAARRISQRRSRTRLRSTPGDPAPPADRGRGPAGVVRADRRVGSPTRADLQDRRGRQDHRGHPGTAARDRHLTRPHLSGGPGLAIRRFAAGAARHRHHRRRRGPARHGRGRVLRVLRPLPLPSGPAVLDRLDDLRALLAGEASFAPVPDDPREQELLTGAFGIGTGIDDDVVLVIATSGSTGTPKGSQHTAATLTASAQATATHLGGAGAWLLALPPHHIAGLQVLLRSLAAGFTPAVLDLAAGFHPDAFADALEALDGPRRYTSLVPTQLRKALDSPRAVAALTGVDALLVGGAATPPALLHKAIDAGIPIVRTYGMSETAGGCVYDGIPLDGVQIEIVDAGPDGVGRVSLSGPMVAQGYRLLPDHPAFAHAGGFRTDDLGRVVDGVLQITGRADEAISTGGLTVVPQVVEAVIADDPAVAECAVVGVADERLGEKVVAVVVPEPGMTVDAHRIQDAVTDRLGRYAAPREVVTVAALPLRGPGKIDRRALRASLWPPASSPATGIG</sequence>
<dbReference type="InterPro" id="IPR042099">
    <property type="entry name" value="ANL_N_sf"/>
</dbReference>
<dbReference type="Pfam" id="PF00501">
    <property type="entry name" value="AMP-binding"/>
    <property type="match status" value="1"/>
</dbReference>
<dbReference type="Gene3D" id="3.30.300.30">
    <property type="match status" value="1"/>
</dbReference>
<dbReference type="SUPFAM" id="SSF56801">
    <property type="entry name" value="Acetyl-CoA synthetase-like"/>
    <property type="match status" value="1"/>
</dbReference>
<keyword evidence="4" id="KW-0436">Ligase</keyword>
<dbReference type="InterPro" id="IPR045851">
    <property type="entry name" value="AMP-bd_C_sf"/>
</dbReference>
<accession>A0A7K3LUS7</accession>
<reference evidence="4 5" key="1">
    <citation type="submission" date="2020-01" db="EMBL/GenBank/DDBJ databases">
        <title>Investigation of new actinobacteria for the biodesulphurisation of diesel fuel.</title>
        <authorList>
            <person name="Athi Narayanan S.M."/>
        </authorList>
    </citation>
    <scope>NUCLEOTIDE SEQUENCE [LARGE SCALE GENOMIC DNA]</scope>
    <source>
        <strain evidence="4 5">213E</strain>
    </source>
</reference>
<feature type="domain" description="AMP-dependent synthetase/ligase" evidence="2">
    <location>
        <begin position="169"/>
        <end position="361"/>
    </location>
</feature>
<feature type="compositionally biased region" description="Basic residues" evidence="1">
    <location>
        <begin position="1"/>
        <end position="15"/>
    </location>
</feature>
<gene>
    <name evidence="4" type="ORF">GYA93_19185</name>
</gene>